<accession>A0AAN6IBY6</accession>
<dbReference type="EMBL" id="MU404355">
    <property type="protein sequence ID" value="KAI1611811.1"/>
    <property type="molecule type" value="Genomic_DNA"/>
</dbReference>
<dbReference type="Pfam" id="PF05368">
    <property type="entry name" value="NmrA"/>
    <property type="match status" value="1"/>
</dbReference>
<dbReference type="Gene3D" id="3.40.50.720">
    <property type="entry name" value="NAD(P)-binding Rossmann-like Domain"/>
    <property type="match status" value="1"/>
</dbReference>
<dbReference type="AlphaFoldDB" id="A0AAN6IBY6"/>
<dbReference type="InterPro" id="IPR008030">
    <property type="entry name" value="NmrA-like"/>
</dbReference>
<evidence type="ECO:0000313" key="5">
    <source>
        <dbReference type="Proteomes" id="UP001203852"/>
    </source>
</evidence>
<dbReference type="Gene3D" id="3.90.25.10">
    <property type="entry name" value="UDP-galactose 4-epimerase, domain 1"/>
    <property type="match status" value="1"/>
</dbReference>
<dbReference type="PANTHER" id="PTHR42748">
    <property type="entry name" value="NITROGEN METABOLITE REPRESSION PROTEIN NMRA FAMILY MEMBER"/>
    <property type="match status" value="1"/>
</dbReference>
<protein>
    <recommendedName>
        <fullName evidence="3">NmrA-like domain-containing protein</fullName>
    </recommendedName>
</protein>
<organism evidence="4 5">
    <name type="scientific">Exophiala viscosa</name>
    <dbReference type="NCBI Taxonomy" id="2486360"/>
    <lineage>
        <taxon>Eukaryota</taxon>
        <taxon>Fungi</taxon>
        <taxon>Dikarya</taxon>
        <taxon>Ascomycota</taxon>
        <taxon>Pezizomycotina</taxon>
        <taxon>Eurotiomycetes</taxon>
        <taxon>Chaetothyriomycetidae</taxon>
        <taxon>Chaetothyriales</taxon>
        <taxon>Herpotrichiellaceae</taxon>
        <taxon>Exophiala</taxon>
    </lineage>
</organism>
<comment type="similarity">
    <text evidence="1">Belongs to the NmrA-type oxidoreductase family.</text>
</comment>
<dbReference type="Proteomes" id="UP001203852">
    <property type="component" value="Unassembled WGS sequence"/>
</dbReference>
<dbReference type="InterPro" id="IPR036291">
    <property type="entry name" value="NAD(P)-bd_dom_sf"/>
</dbReference>
<gene>
    <name evidence="4" type="ORF">EDD36DRAFT_452611</name>
</gene>
<name>A0AAN6IBY6_9EURO</name>
<proteinExistence type="inferred from homology"/>
<comment type="caution">
    <text evidence="4">The sequence shown here is derived from an EMBL/GenBank/DDBJ whole genome shotgun (WGS) entry which is preliminary data.</text>
</comment>
<dbReference type="InterPro" id="IPR051164">
    <property type="entry name" value="NmrA-like_oxidored"/>
</dbReference>
<dbReference type="CDD" id="cd05251">
    <property type="entry name" value="NmrA_like_SDR_a"/>
    <property type="match status" value="1"/>
</dbReference>
<dbReference type="SUPFAM" id="SSF51735">
    <property type="entry name" value="NAD(P)-binding Rossmann-fold domains"/>
    <property type="match status" value="1"/>
</dbReference>
<feature type="domain" description="NmrA-like" evidence="3">
    <location>
        <begin position="10"/>
        <end position="298"/>
    </location>
</feature>
<evidence type="ECO:0000256" key="1">
    <source>
        <dbReference type="ARBA" id="ARBA00006328"/>
    </source>
</evidence>
<evidence type="ECO:0000313" key="4">
    <source>
        <dbReference type="EMBL" id="KAI1611811.1"/>
    </source>
</evidence>
<reference evidence="4" key="1">
    <citation type="journal article" date="2022" name="bioRxiv">
        <title>Deciphering the potential niche of two novel black yeast fungi from a biological soil crust based on their genomes, phenotypes, and melanin regulation.</title>
        <authorList>
            <consortium name="DOE Joint Genome Institute"/>
            <person name="Carr E.C."/>
            <person name="Barton Q."/>
            <person name="Grambo S."/>
            <person name="Sullivan M."/>
            <person name="Renfro C.M."/>
            <person name="Kuo A."/>
            <person name="Pangilinan J."/>
            <person name="Lipzen A."/>
            <person name="Keymanesh K."/>
            <person name="Savage E."/>
            <person name="Barry K."/>
            <person name="Grigoriev I.V."/>
            <person name="Riekhof W.R."/>
            <person name="Harris S.S."/>
        </authorList>
    </citation>
    <scope>NUCLEOTIDE SEQUENCE</scope>
    <source>
        <strain evidence="4">JF 03-4F</strain>
    </source>
</reference>
<evidence type="ECO:0000256" key="2">
    <source>
        <dbReference type="ARBA" id="ARBA00022857"/>
    </source>
</evidence>
<sequence>MDTGKAVRPLIAVAGCTGLQGGSVIEHLVTSGQFRVRGLTRKPSSVAAKKLLARGIEVVQAELDDVDSLRRAFQDCYGIYAVTNCWEHGWNAETRQGKNMIDAAKEQGVKHFVWSTMEHSGDLDIWHFDSKAKVNDYLLDSGIGRTSIYTAAYYENFEMQLRPTQKEDAATGGTFYEIDFNTIPPDCAFFAFSGREIGAWIVQVFVHPEQYLDKDVKLVVEWLTTRDMAATAAKVTGRDIRARECTEKELEQTQEKGEIFVDLYRMTRYYMTHPPETGVRNQAETLKLFPEASRWEDYVREHEKHIFGDFD</sequence>
<dbReference type="PANTHER" id="PTHR42748:SF7">
    <property type="entry name" value="NMRA LIKE REDOX SENSOR 1-RELATED"/>
    <property type="match status" value="1"/>
</dbReference>
<keyword evidence="2" id="KW-0521">NADP</keyword>
<keyword evidence="5" id="KW-1185">Reference proteome</keyword>
<evidence type="ECO:0000259" key="3">
    <source>
        <dbReference type="Pfam" id="PF05368"/>
    </source>
</evidence>